<dbReference type="EMBL" id="JAAGLU010000012">
    <property type="protein sequence ID" value="NEC87288.1"/>
    <property type="molecule type" value="Genomic_DNA"/>
</dbReference>
<name>A0A6B3BSI9_9ACTN</name>
<protein>
    <submittedName>
        <fullName evidence="2">Uncharacterized protein</fullName>
    </submittedName>
</protein>
<evidence type="ECO:0000313" key="2">
    <source>
        <dbReference type="EMBL" id="NEC87288.1"/>
    </source>
</evidence>
<reference evidence="2" key="1">
    <citation type="submission" date="2020-01" db="EMBL/GenBank/DDBJ databases">
        <title>Insect and environment-associated Actinomycetes.</title>
        <authorList>
            <person name="Currrie C."/>
            <person name="Chevrette M."/>
            <person name="Carlson C."/>
            <person name="Stubbendieck R."/>
            <person name="Wendt-Pienkowski E."/>
        </authorList>
    </citation>
    <scope>NUCLEOTIDE SEQUENCE</scope>
    <source>
        <strain evidence="2">SID12501</strain>
    </source>
</reference>
<gene>
    <name evidence="2" type="ORF">G3I71_15990</name>
</gene>
<dbReference type="RefSeq" id="WP_164315281.1">
    <property type="nucleotide sequence ID" value="NZ_JAAGLU010000012.1"/>
</dbReference>
<comment type="caution">
    <text evidence="2">The sequence shown here is derived from an EMBL/GenBank/DDBJ whole genome shotgun (WGS) entry which is preliminary data.</text>
</comment>
<proteinExistence type="predicted"/>
<sequence length="67" mass="7322">MTTREELHALIDRVPDDDLDAVVQTLRPFVGPASRPARPSFIGMGRSGHSDTSARADEILRETGFGE</sequence>
<dbReference type="AlphaFoldDB" id="A0A6B3BSI9"/>
<feature type="region of interest" description="Disordered" evidence="1">
    <location>
        <begin position="33"/>
        <end position="56"/>
    </location>
</feature>
<organism evidence="2">
    <name type="scientific">Streptomyces sp. SID12501</name>
    <dbReference type="NCBI Taxonomy" id="2706042"/>
    <lineage>
        <taxon>Bacteria</taxon>
        <taxon>Bacillati</taxon>
        <taxon>Actinomycetota</taxon>
        <taxon>Actinomycetes</taxon>
        <taxon>Kitasatosporales</taxon>
        <taxon>Streptomycetaceae</taxon>
        <taxon>Streptomyces</taxon>
    </lineage>
</organism>
<accession>A0A6B3BSI9</accession>
<evidence type="ECO:0000256" key="1">
    <source>
        <dbReference type="SAM" id="MobiDB-lite"/>
    </source>
</evidence>